<dbReference type="Proteomes" id="UP001060085">
    <property type="component" value="Linkage Group LG03"/>
</dbReference>
<reference evidence="2" key="1">
    <citation type="journal article" date="2023" name="Nat. Plants">
        <title>Single-cell RNA sequencing provides a high-resolution roadmap for understanding the multicellular compartmentation of specialized metabolism.</title>
        <authorList>
            <person name="Sun S."/>
            <person name="Shen X."/>
            <person name="Li Y."/>
            <person name="Li Y."/>
            <person name="Wang S."/>
            <person name="Li R."/>
            <person name="Zhang H."/>
            <person name="Shen G."/>
            <person name="Guo B."/>
            <person name="Wei J."/>
            <person name="Xu J."/>
            <person name="St-Pierre B."/>
            <person name="Chen S."/>
            <person name="Sun C."/>
        </authorList>
    </citation>
    <scope>NUCLEOTIDE SEQUENCE [LARGE SCALE GENOMIC DNA]</scope>
</reference>
<organism evidence="1 2">
    <name type="scientific">Catharanthus roseus</name>
    <name type="common">Madagascar periwinkle</name>
    <name type="synonym">Vinca rosea</name>
    <dbReference type="NCBI Taxonomy" id="4058"/>
    <lineage>
        <taxon>Eukaryota</taxon>
        <taxon>Viridiplantae</taxon>
        <taxon>Streptophyta</taxon>
        <taxon>Embryophyta</taxon>
        <taxon>Tracheophyta</taxon>
        <taxon>Spermatophyta</taxon>
        <taxon>Magnoliopsida</taxon>
        <taxon>eudicotyledons</taxon>
        <taxon>Gunneridae</taxon>
        <taxon>Pentapetalae</taxon>
        <taxon>asterids</taxon>
        <taxon>lamiids</taxon>
        <taxon>Gentianales</taxon>
        <taxon>Apocynaceae</taxon>
        <taxon>Rauvolfioideae</taxon>
        <taxon>Vinceae</taxon>
        <taxon>Catharanthinae</taxon>
        <taxon>Catharanthus</taxon>
    </lineage>
</organism>
<dbReference type="EMBL" id="CM044703">
    <property type="protein sequence ID" value="KAI5674033.1"/>
    <property type="molecule type" value="Genomic_DNA"/>
</dbReference>
<sequence>MEAAVNSEGSSRPQVVVKGRADMAYPYRTCMLATNYHRRVNQGRQQHRTKEVEWGEFDSPMDQHTITANVHDSDVTGVNTNAHTLVSDSRAKEEPQSPNVTTGIRSSSFSFLETLEEQEAGPIEFGALKAVVSVPNPPRCTKIAARHRAQGIRKGSTQQVKTPLKEIQKSQILNGPLTTSVGQLKSPSLDKVVRQNRDLVNIQALTRRSKPMEDPVKEQEERTMRGISTSEPISVDYNHLIKREGWEWS</sequence>
<name>A0ACC0BN25_CATRO</name>
<protein>
    <submittedName>
        <fullName evidence="1">Uncharacterized protein</fullName>
    </submittedName>
</protein>
<gene>
    <name evidence="1" type="ORF">M9H77_14397</name>
</gene>
<comment type="caution">
    <text evidence="1">The sequence shown here is derived from an EMBL/GenBank/DDBJ whole genome shotgun (WGS) entry which is preliminary data.</text>
</comment>
<evidence type="ECO:0000313" key="1">
    <source>
        <dbReference type="EMBL" id="KAI5674033.1"/>
    </source>
</evidence>
<evidence type="ECO:0000313" key="2">
    <source>
        <dbReference type="Proteomes" id="UP001060085"/>
    </source>
</evidence>
<proteinExistence type="predicted"/>
<accession>A0ACC0BN25</accession>
<keyword evidence="2" id="KW-1185">Reference proteome</keyword>